<keyword evidence="2" id="KW-1185">Reference proteome</keyword>
<gene>
    <name evidence="1" type="ORF">FRX31_020679</name>
</gene>
<evidence type="ECO:0000313" key="2">
    <source>
        <dbReference type="Proteomes" id="UP000554482"/>
    </source>
</evidence>
<accession>A0A7J6VX79</accession>
<evidence type="ECO:0000313" key="1">
    <source>
        <dbReference type="EMBL" id="KAF5189736.1"/>
    </source>
</evidence>
<protein>
    <submittedName>
        <fullName evidence="1">Uncharacterized protein</fullName>
    </submittedName>
</protein>
<dbReference type="AlphaFoldDB" id="A0A7J6VX79"/>
<dbReference type="EMBL" id="JABWDY010025094">
    <property type="protein sequence ID" value="KAF5189736.1"/>
    <property type="molecule type" value="Genomic_DNA"/>
</dbReference>
<comment type="caution">
    <text evidence="1">The sequence shown here is derived from an EMBL/GenBank/DDBJ whole genome shotgun (WGS) entry which is preliminary data.</text>
</comment>
<proteinExistence type="predicted"/>
<name>A0A7J6VX79_THATH</name>
<dbReference type="Proteomes" id="UP000554482">
    <property type="component" value="Unassembled WGS sequence"/>
</dbReference>
<sequence>MGRPKRVVRSAHDRWFKARRYTPVLERLFAAVRRTFCEHHFDNFEGFLKGLSEVCTMVANVDPSVEMKIVVFFPHEGRTMMVCEECRGGEPKVIESESDDDKEGGS</sequence>
<organism evidence="1 2">
    <name type="scientific">Thalictrum thalictroides</name>
    <name type="common">Rue-anemone</name>
    <name type="synonym">Anemone thalictroides</name>
    <dbReference type="NCBI Taxonomy" id="46969"/>
    <lineage>
        <taxon>Eukaryota</taxon>
        <taxon>Viridiplantae</taxon>
        <taxon>Streptophyta</taxon>
        <taxon>Embryophyta</taxon>
        <taxon>Tracheophyta</taxon>
        <taxon>Spermatophyta</taxon>
        <taxon>Magnoliopsida</taxon>
        <taxon>Ranunculales</taxon>
        <taxon>Ranunculaceae</taxon>
        <taxon>Thalictroideae</taxon>
        <taxon>Thalictrum</taxon>
    </lineage>
</organism>
<reference evidence="1 2" key="1">
    <citation type="submission" date="2020-06" db="EMBL/GenBank/DDBJ databases">
        <title>Transcriptomic and genomic resources for Thalictrum thalictroides and T. hernandezii: Facilitating candidate gene discovery in an emerging model plant lineage.</title>
        <authorList>
            <person name="Arias T."/>
            <person name="Riano-Pachon D.M."/>
            <person name="Di Stilio V.S."/>
        </authorList>
    </citation>
    <scope>NUCLEOTIDE SEQUENCE [LARGE SCALE GENOMIC DNA]</scope>
    <source>
        <strain evidence="2">cv. WT478/WT964</strain>
        <tissue evidence="1">Leaves</tissue>
    </source>
</reference>